<feature type="non-terminal residue" evidence="2">
    <location>
        <position position="99"/>
    </location>
</feature>
<dbReference type="EMBL" id="JAAGMK010000007">
    <property type="protein sequence ID" value="NEB82671.1"/>
    <property type="molecule type" value="Genomic_DNA"/>
</dbReference>
<feature type="transmembrane region" description="Helical" evidence="1">
    <location>
        <begin position="47"/>
        <end position="64"/>
    </location>
</feature>
<organism evidence="2">
    <name type="scientific">Streptomyces anulatus</name>
    <name type="common">Streptomyces chrysomallus</name>
    <dbReference type="NCBI Taxonomy" id="1892"/>
    <lineage>
        <taxon>Bacteria</taxon>
        <taxon>Bacillati</taxon>
        <taxon>Actinomycetota</taxon>
        <taxon>Actinomycetes</taxon>
        <taxon>Kitasatosporales</taxon>
        <taxon>Streptomycetaceae</taxon>
        <taxon>Streptomyces</taxon>
    </lineage>
</organism>
<protein>
    <submittedName>
        <fullName evidence="2">Uncharacterized protein</fullName>
    </submittedName>
</protein>
<evidence type="ECO:0000313" key="2">
    <source>
        <dbReference type="EMBL" id="NEB82671.1"/>
    </source>
</evidence>
<evidence type="ECO:0000256" key="1">
    <source>
        <dbReference type="SAM" id="Phobius"/>
    </source>
</evidence>
<dbReference type="AlphaFoldDB" id="A0A6G3SID5"/>
<reference evidence="2" key="1">
    <citation type="submission" date="2020-01" db="EMBL/GenBank/DDBJ databases">
        <title>Insect and environment-associated Actinomycetes.</title>
        <authorList>
            <person name="Currrie C."/>
            <person name="Chevrette M."/>
            <person name="Carlson C."/>
            <person name="Stubbendieck R."/>
            <person name="Wendt-Pienkowski E."/>
        </authorList>
    </citation>
    <scope>NUCLEOTIDE SEQUENCE</scope>
    <source>
        <strain evidence="2">SID505</strain>
    </source>
</reference>
<proteinExistence type="predicted"/>
<name>A0A6G3SID5_STRAQ</name>
<feature type="transmembrane region" description="Helical" evidence="1">
    <location>
        <begin position="23"/>
        <end position="41"/>
    </location>
</feature>
<accession>A0A6G3SID5</accession>
<gene>
    <name evidence="2" type="ORF">G3I43_00500</name>
</gene>
<sequence length="99" mass="9970">MALSVLPTPPDLRRNSPALPGNAAWWAFCAATALALGAFSSLGPHRVWGAAAALGYTAAAVLAARGRTPRTAGAVAVAGAVLLPLLTLLAVDRAQLEVD</sequence>
<keyword evidence="1" id="KW-0812">Transmembrane</keyword>
<comment type="caution">
    <text evidence="2">The sequence shown here is derived from an EMBL/GenBank/DDBJ whole genome shotgun (WGS) entry which is preliminary data.</text>
</comment>
<keyword evidence="1" id="KW-0472">Membrane</keyword>
<feature type="transmembrane region" description="Helical" evidence="1">
    <location>
        <begin position="71"/>
        <end position="91"/>
    </location>
</feature>
<keyword evidence="1" id="KW-1133">Transmembrane helix</keyword>